<comment type="subunit">
    <text evidence="8">Component of the pre-catalytic and catalytic spliceosome complexes. Component of the postcatalytic spliceosome P complex. Part of the U5 snRNP complex. Interacts with PRPF8. Component of the U4/U6-U5 tri-snRNP complex composed of the U4, U6 and U5 snRNAs and at least PRPF3, PRPF4, PRPF6, PRPF8, PRPF31, SNRNP200, TXNL4A, WDR57, SNRNP40, DDX23, CD2BP2, PPIH, SNU13, EFTUD2, SART1 and USP39. Component of the minor spliceosome, which splices U12-type introns.</text>
</comment>
<dbReference type="CDD" id="cd00200">
    <property type="entry name" value="WD40"/>
    <property type="match status" value="1"/>
</dbReference>
<sequence length="349" mass="38728">MATVDLKRKAEELALVATNKRPRQDVVANVSKGTSIIQSDIPRTSNLMAPVMLLEGHQGEIFTVEFHPEGQYLASAGFDRQIYIWNVYGECENISLMTGHTGAIMELHFSTDGNTLFTASTDNTLGMWDIETGIRIKKLKGHTAFVNSCHPARRGPQLVCSGSDDCTIKLWDPRKRGQGVTLNNTYQVTAVTFSDTAEQILSGGIDNDIKVWDLRKNALLYRLKGHGDTVTGLSLSPDGSYVLSNAMDNTVRIWDVRPFAPQERCVKILTGHQHNFEKNLLRCAWAPDGSKVSAGSADRFVYLWDTTSRRILYKLPGHNGSVNDVDFHPKEPIIMSGSSDKLVYIGEIE</sequence>
<dbReference type="PANTHER" id="PTHR44006">
    <property type="entry name" value="U5 SMALL NUCLEAR RIBONUCLEOPROTEIN 40 KDA PROTEIN"/>
    <property type="match status" value="1"/>
</dbReference>
<comment type="caution">
    <text evidence="12">The sequence shown here is derived from an EMBL/GenBank/DDBJ whole genome shotgun (WGS) entry which is preliminary data.</text>
</comment>
<dbReference type="PROSITE" id="PS50294">
    <property type="entry name" value="WD_REPEATS_REGION"/>
    <property type="match status" value="5"/>
</dbReference>
<dbReference type="SUPFAM" id="SSF50978">
    <property type="entry name" value="WD40 repeat-like"/>
    <property type="match status" value="1"/>
</dbReference>
<keyword evidence="2 11" id="KW-0853">WD repeat</keyword>
<evidence type="ECO:0000256" key="8">
    <source>
        <dbReference type="ARBA" id="ARBA00064268"/>
    </source>
</evidence>
<dbReference type="PRINTS" id="PR00320">
    <property type="entry name" value="GPROTEINBRPT"/>
</dbReference>
<feature type="repeat" description="WD" evidence="11">
    <location>
        <begin position="139"/>
        <end position="172"/>
    </location>
</feature>
<dbReference type="PANTHER" id="PTHR44006:SF1">
    <property type="entry name" value="U5 SMALL NUCLEAR RIBONUCLEOPROTEIN 40 KDA PROTEIN"/>
    <property type="match status" value="1"/>
</dbReference>
<comment type="subcellular location">
    <subcellularLocation>
        <location evidence="1">Nucleus</location>
    </subcellularLocation>
</comment>
<dbReference type="FunFam" id="2.130.10.10:FF:000229">
    <property type="entry name" value="Small nuclear ribonucleoprotein U5 subunit 40"/>
    <property type="match status" value="1"/>
</dbReference>
<dbReference type="PROSITE" id="PS50082">
    <property type="entry name" value="WD_REPEATS_2"/>
    <property type="match status" value="7"/>
</dbReference>
<keyword evidence="5" id="KW-0508">mRNA splicing</keyword>
<evidence type="ECO:0000256" key="4">
    <source>
        <dbReference type="ARBA" id="ARBA00022737"/>
    </source>
</evidence>
<feature type="repeat" description="WD" evidence="11">
    <location>
        <begin position="181"/>
        <end position="222"/>
    </location>
</feature>
<dbReference type="Pfam" id="PF00400">
    <property type="entry name" value="WD40"/>
    <property type="match status" value="7"/>
</dbReference>
<evidence type="ECO:0000256" key="7">
    <source>
        <dbReference type="ARBA" id="ARBA00057342"/>
    </source>
</evidence>
<evidence type="ECO:0000256" key="10">
    <source>
        <dbReference type="ARBA" id="ARBA00075772"/>
    </source>
</evidence>
<dbReference type="GO" id="GO:0071013">
    <property type="term" value="C:catalytic step 2 spliceosome"/>
    <property type="evidence" value="ECO:0007669"/>
    <property type="project" value="TreeGrafter"/>
</dbReference>
<dbReference type="InterPro" id="IPR001680">
    <property type="entry name" value="WD40_rpt"/>
</dbReference>
<dbReference type="InterPro" id="IPR019775">
    <property type="entry name" value="WD40_repeat_CS"/>
</dbReference>
<reference evidence="12" key="2">
    <citation type="submission" date="2023-05" db="EMBL/GenBank/DDBJ databases">
        <authorList>
            <person name="Fouks B."/>
        </authorList>
    </citation>
    <scope>NUCLEOTIDE SEQUENCE</scope>
    <source>
        <strain evidence="12">Stay&amp;Tobe</strain>
        <tissue evidence="12">Testes</tissue>
    </source>
</reference>
<evidence type="ECO:0000313" key="13">
    <source>
        <dbReference type="Proteomes" id="UP001233999"/>
    </source>
</evidence>
<dbReference type="GO" id="GO:0003723">
    <property type="term" value="F:RNA binding"/>
    <property type="evidence" value="ECO:0007669"/>
    <property type="project" value="TreeGrafter"/>
</dbReference>
<dbReference type="GO" id="GO:0005682">
    <property type="term" value="C:U5 snRNP"/>
    <property type="evidence" value="ECO:0007669"/>
    <property type="project" value="UniProtKB-ARBA"/>
</dbReference>
<organism evidence="12 13">
    <name type="scientific">Diploptera punctata</name>
    <name type="common">Pacific beetle cockroach</name>
    <dbReference type="NCBI Taxonomy" id="6984"/>
    <lineage>
        <taxon>Eukaryota</taxon>
        <taxon>Metazoa</taxon>
        <taxon>Ecdysozoa</taxon>
        <taxon>Arthropoda</taxon>
        <taxon>Hexapoda</taxon>
        <taxon>Insecta</taxon>
        <taxon>Pterygota</taxon>
        <taxon>Neoptera</taxon>
        <taxon>Polyneoptera</taxon>
        <taxon>Dictyoptera</taxon>
        <taxon>Blattodea</taxon>
        <taxon>Blaberoidea</taxon>
        <taxon>Blaberidae</taxon>
        <taxon>Diplopterinae</taxon>
        <taxon>Diploptera</taxon>
    </lineage>
</organism>
<dbReference type="EMBL" id="JASPKZ010003844">
    <property type="protein sequence ID" value="KAJ9592177.1"/>
    <property type="molecule type" value="Genomic_DNA"/>
</dbReference>
<keyword evidence="6" id="KW-0539">Nucleus</keyword>
<accession>A0AAD8A486</accession>
<dbReference type="GO" id="GO:0006397">
    <property type="term" value="P:mRNA processing"/>
    <property type="evidence" value="ECO:0007669"/>
    <property type="project" value="UniProtKB-KW"/>
</dbReference>
<evidence type="ECO:0000256" key="11">
    <source>
        <dbReference type="PROSITE-ProRule" id="PRU00221"/>
    </source>
</evidence>
<dbReference type="SMART" id="SM00320">
    <property type="entry name" value="WD40"/>
    <property type="match status" value="7"/>
</dbReference>
<evidence type="ECO:0000256" key="6">
    <source>
        <dbReference type="ARBA" id="ARBA00023242"/>
    </source>
</evidence>
<evidence type="ECO:0000256" key="2">
    <source>
        <dbReference type="ARBA" id="ARBA00022574"/>
    </source>
</evidence>
<evidence type="ECO:0000256" key="3">
    <source>
        <dbReference type="ARBA" id="ARBA00022664"/>
    </source>
</evidence>
<proteinExistence type="predicted"/>
<feature type="repeat" description="WD" evidence="11">
    <location>
        <begin position="223"/>
        <end position="257"/>
    </location>
</feature>
<feature type="repeat" description="WD" evidence="11">
    <location>
        <begin position="315"/>
        <end position="349"/>
    </location>
</feature>
<keyword evidence="13" id="KW-1185">Reference proteome</keyword>
<feature type="repeat" description="WD" evidence="11">
    <location>
        <begin position="97"/>
        <end position="138"/>
    </location>
</feature>
<comment type="function">
    <text evidence="7">Required for pre-mRNA splicing as component of the activated spliceosome. Component of the U5 small nuclear ribonucleoprotein (snRNP) complex and the U4/U6-U5 tri-snRNP complex, building blocks of the spliceosome. As a component of the minor spliceosome, involved in the splicing of U12-type introns in pre-mRNAs.</text>
</comment>
<dbReference type="Proteomes" id="UP001233999">
    <property type="component" value="Unassembled WGS sequence"/>
</dbReference>
<reference evidence="12" key="1">
    <citation type="journal article" date="2023" name="IScience">
        <title>Live-bearing cockroach genome reveals convergent evolutionary mechanisms linked to viviparity in insects and beyond.</title>
        <authorList>
            <person name="Fouks B."/>
            <person name="Harrison M.C."/>
            <person name="Mikhailova A.A."/>
            <person name="Marchal E."/>
            <person name="English S."/>
            <person name="Carruthers M."/>
            <person name="Jennings E.C."/>
            <person name="Chiamaka E.L."/>
            <person name="Frigard R.A."/>
            <person name="Pippel M."/>
            <person name="Attardo G.M."/>
            <person name="Benoit J.B."/>
            <person name="Bornberg-Bauer E."/>
            <person name="Tobe S.S."/>
        </authorList>
    </citation>
    <scope>NUCLEOTIDE SEQUENCE</scope>
    <source>
        <strain evidence="12">Stay&amp;Tobe</strain>
    </source>
</reference>
<evidence type="ECO:0000256" key="5">
    <source>
        <dbReference type="ARBA" id="ARBA00023187"/>
    </source>
</evidence>
<dbReference type="PROSITE" id="PS00678">
    <property type="entry name" value="WD_REPEATS_1"/>
    <property type="match status" value="4"/>
</dbReference>
<feature type="repeat" description="WD" evidence="11">
    <location>
        <begin position="284"/>
        <end position="314"/>
    </location>
</feature>
<protein>
    <recommendedName>
        <fullName evidence="9">U5 small nuclear ribonucleoprotein 40 kDa protein</fullName>
    </recommendedName>
    <alternativeName>
        <fullName evidence="10">WD repeat-containing protein 57</fullName>
    </alternativeName>
</protein>
<dbReference type="AlphaFoldDB" id="A0AAD8A486"/>
<keyword evidence="4" id="KW-0677">Repeat</keyword>
<dbReference type="InterPro" id="IPR052234">
    <property type="entry name" value="U5_snRNP_Component"/>
</dbReference>
<feature type="repeat" description="WD" evidence="11">
    <location>
        <begin position="54"/>
        <end position="87"/>
    </location>
</feature>
<keyword evidence="3" id="KW-0507">mRNA processing</keyword>
<evidence type="ECO:0000256" key="9">
    <source>
        <dbReference type="ARBA" id="ARBA00073554"/>
    </source>
</evidence>
<evidence type="ECO:0000313" key="12">
    <source>
        <dbReference type="EMBL" id="KAJ9592177.1"/>
    </source>
</evidence>
<dbReference type="InterPro" id="IPR015943">
    <property type="entry name" value="WD40/YVTN_repeat-like_dom_sf"/>
</dbReference>
<gene>
    <name evidence="12" type="ORF">L9F63_001293</name>
</gene>
<name>A0AAD8A486_DIPPU</name>
<dbReference type="Gene3D" id="2.130.10.10">
    <property type="entry name" value="YVTN repeat-like/Quinoprotein amine dehydrogenase"/>
    <property type="match status" value="1"/>
</dbReference>
<dbReference type="InterPro" id="IPR036322">
    <property type="entry name" value="WD40_repeat_dom_sf"/>
</dbReference>
<evidence type="ECO:0000256" key="1">
    <source>
        <dbReference type="ARBA" id="ARBA00004123"/>
    </source>
</evidence>
<dbReference type="GO" id="GO:0000375">
    <property type="term" value="P:RNA splicing, via transesterification reactions"/>
    <property type="evidence" value="ECO:0007669"/>
    <property type="project" value="UniProtKB-ARBA"/>
</dbReference>
<dbReference type="InterPro" id="IPR020472">
    <property type="entry name" value="WD40_PAC1"/>
</dbReference>